<dbReference type="Pfam" id="PF00395">
    <property type="entry name" value="SLH"/>
    <property type="match status" value="2"/>
</dbReference>
<dbReference type="Proteomes" id="UP001166402">
    <property type="component" value="Unassembled WGS sequence"/>
</dbReference>
<feature type="domain" description="SLH" evidence="3">
    <location>
        <begin position="327"/>
        <end position="386"/>
    </location>
</feature>
<dbReference type="PANTHER" id="PTHR43308">
    <property type="entry name" value="OUTER MEMBRANE PROTEIN ALPHA-RELATED"/>
    <property type="match status" value="1"/>
</dbReference>
<keyword evidence="2" id="KW-0812">Transmembrane</keyword>
<accession>A0ABS4NF48</accession>
<evidence type="ECO:0000259" key="3">
    <source>
        <dbReference type="PROSITE" id="PS51272"/>
    </source>
</evidence>
<dbReference type="InterPro" id="IPR001119">
    <property type="entry name" value="SLH_dom"/>
</dbReference>
<feature type="transmembrane region" description="Helical" evidence="2">
    <location>
        <begin position="12"/>
        <end position="29"/>
    </location>
</feature>
<keyword evidence="5" id="KW-1185">Reference proteome</keyword>
<keyword evidence="1" id="KW-0677">Repeat</keyword>
<comment type="caution">
    <text evidence="4">The sequence shown here is derived from an EMBL/GenBank/DDBJ whole genome shotgun (WGS) entry which is preliminary data.</text>
</comment>
<name>A0ABS4NF48_9THEO</name>
<reference evidence="4" key="1">
    <citation type="submission" date="2021-03" db="EMBL/GenBank/DDBJ databases">
        <title>Genomic Encyclopedia of Type Strains, Phase IV (KMG-IV): sequencing the most valuable type-strain genomes for metagenomic binning, comparative biology and taxonomic classification.</title>
        <authorList>
            <person name="Goeker M."/>
        </authorList>
    </citation>
    <scope>NUCLEOTIDE SEQUENCE</scope>
    <source>
        <strain evidence="4">DSM 101588</strain>
    </source>
</reference>
<dbReference type="PROSITE" id="PS51272">
    <property type="entry name" value="SLH"/>
    <property type="match status" value="3"/>
</dbReference>
<protein>
    <recommendedName>
        <fullName evidence="3">SLH domain-containing protein</fullName>
    </recommendedName>
</protein>
<organism evidence="4 5">
    <name type="scientific">Thermoanaerobacterium butyriciformans</name>
    <dbReference type="NCBI Taxonomy" id="1702242"/>
    <lineage>
        <taxon>Bacteria</taxon>
        <taxon>Bacillati</taxon>
        <taxon>Bacillota</taxon>
        <taxon>Clostridia</taxon>
        <taxon>Thermoanaerobacterales</taxon>
        <taxon>Thermoanaerobacteraceae</taxon>
        <taxon>Thermoanaerobacterium</taxon>
    </lineage>
</organism>
<sequence length="510" mass="52938">MIEIIHINKSIFCRIVSLIVVIVMLLSQLSNISSASENFVTLDISKGNIVITSTGYSQNSSKEIPYTGKYILTGSTTKNSVDIKSGTIYVVLKNLNIDLFDSAENSAFTVDPDAVANLMLSGINKLKGGIGYSGLNVLAGAKVIIGVNADSSSHIINIIGGGSKLGSDNNMTAGDGIGGGGLAVIESGVVNSVGGSVLYGNAGAGVASNVMVDGGMIISSGGSAYRGSSGVGINGDLSMTDGFGDIIGGGGYTGGRAAITGNVFSEGGYLIASGGAGAGAGKAVLGSVKLNNGMNAFTSSDCNTWAKADEIQKLTGSQYLKIQKSEPSGEFTDVPYSSWYFEAVEFATHGGLLDRVTESTFKPTNTAARSEIVTALYRLAGCHKTSASVNFTDVINGTEMSDAISWANKNSIAVGYGNGKFGPNDPITREQFAAMMFNFAKWKGIDVNKSDDLSEFVDASIISDWAKPSLQWAVSIGIIKGNGSGKLNPLDYITRAEVAAILMRFIENYI</sequence>
<feature type="domain" description="SLH" evidence="3">
    <location>
        <begin position="453"/>
        <end position="510"/>
    </location>
</feature>
<gene>
    <name evidence="4" type="ORF">J2Z80_001830</name>
</gene>
<dbReference type="PANTHER" id="PTHR43308:SF1">
    <property type="entry name" value="OUTER MEMBRANE PROTEIN ALPHA"/>
    <property type="match status" value="1"/>
</dbReference>
<evidence type="ECO:0000313" key="5">
    <source>
        <dbReference type="Proteomes" id="UP001166402"/>
    </source>
</evidence>
<evidence type="ECO:0000256" key="1">
    <source>
        <dbReference type="ARBA" id="ARBA00022737"/>
    </source>
</evidence>
<dbReference type="EMBL" id="JAGGLT010000019">
    <property type="protein sequence ID" value="MBP2072299.1"/>
    <property type="molecule type" value="Genomic_DNA"/>
</dbReference>
<dbReference type="RefSeq" id="WP_209454083.1">
    <property type="nucleotide sequence ID" value="NZ_JAGGLT010000019.1"/>
</dbReference>
<keyword evidence="2" id="KW-0472">Membrane</keyword>
<keyword evidence="2" id="KW-1133">Transmembrane helix</keyword>
<feature type="domain" description="SLH" evidence="3">
    <location>
        <begin position="387"/>
        <end position="450"/>
    </location>
</feature>
<proteinExistence type="predicted"/>
<dbReference type="InterPro" id="IPR051465">
    <property type="entry name" value="Cell_Envelope_Struct_Comp"/>
</dbReference>
<evidence type="ECO:0000313" key="4">
    <source>
        <dbReference type="EMBL" id="MBP2072299.1"/>
    </source>
</evidence>
<evidence type="ECO:0000256" key="2">
    <source>
        <dbReference type="SAM" id="Phobius"/>
    </source>
</evidence>